<organism evidence="2 3">
    <name type="scientific">Amanita muscaria (strain Koide BX008)</name>
    <dbReference type="NCBI Taxonomy" id="946122"/>
    <lineage>
        <taxon>Eukaryota</taxon>
        <taxon>Fungi</taxon>
        <taxon>Dikarya</taxon>
        <taxon>Basidiomycota</taxon>
        <taxon>Agaricomycotina</taxon>
        <taxon>Agaricomycetes</taxon>
        <taxon>Agaricomycetidae</taxon>
        <taxon>Agaricales</taxon>
        <taxon>Pluteineae</taxon>
        <taxon>Amanitaceae</taxon>
        <taxon>Amanita</taxon>
    </lineage>
</organism>
<dbReference type="EMBL" id="KN818227">
    <property type="protein sequence ID" value="KIL69015.1"/>
    <property type="molecule type" value="Genomic_DNA"/>
</dbReference>
<gene>
    <name evidence="2" type="ORF">M378DRAFT_8441</name>
</gene>
<name>A0A0C2SZS1_AMAMK</name>
<reference evidence="2 3" key="1">
    <citation type="submission" date="2014-04" db="EMBL/GenBank/DDBJ databases">
        <title>Evolutionary Origins and Diversification of the Mycorrhizal Mutualists.</title>
        <authorList>
            <consortium name="DOE Joint Genome Institute"/>
            <consortium name="Mycorrhizal Genomics Consortium"/>
            <person name="Kohler A."/>
            <person name="Kuo A."/>
            <person name="Nagy L.G."/>
            <person name="Floudas D."/>
            <person name="Copeland A."/>
            <person name="Barry K.W."/>
            <person name="Cichocki N."/>
            <person name="Veneault-Fourrey C."/>
            <person name="LaButti K."/>
            <person name="Lindquist E.A."/>
            <person name="Lipzen A."/>
            <person name="Lundell T."/>
            <person name="Morin E."/>
            <person name="Murat C."/>
            <person name="Riley R."/>
            <person name="Ohm R."/>
            <person name="Sun H."/>
            <person name="Tunlid A."/>
            <person name="Henrissat B."/>
            <person name="Grigoriev I.V."/>
            <person name="Hibbett D.S."/>
            <person name="Martin F."/>
        </authorList>
    </citation>
    <scope>NUCLEOTIDE SEQUENCE [LARGE SCALE GENOMIC DNA]</scope>
    <source>
        <strain evidence="2 3">Koide BX008</strain>
    </source>
</reference>
<dbReference type="HOGENOM" id="CLU_735604_0_0_1"/>
<dbReference type="Proteomes" id="UP000054549">
    <property type="component" value="Unassembled WGS sequence"/>
</dbReference>
<keyword evidence="3" id="KW-1185">Reference proteome</keyword>
<evidence type="ECO:0000313" key="3">
    <source>
        <dbReference type="Proteomes" id="UP000054549"/>
    </source>
</evidence>
<feature type="region of interest" description="Disordered" evidence="1">
    <location>
        <begin position="274"/>
        <end position="323"/>
    </location>
</feature>
<dbReference type="InParanoid" id="A0A0C2SZS1"/>
<accession>A0A0C2SZS1</accession>
<feature type="compositionally biased region" description="Basic and acidic residues" evidence="1">
    <location>
        <begin position="274"/>
        <end position="288"/>
    </location>
</feature>
<evidence type="ECO:0000256" key="1">
    <source>
        <dbReference type="SAM" id="MobiDB-lite"/>
    </source>
</evidence>
<protein>
    <submittedName>
        <fullName evidence="2">Uncharacterized protein</fullName>
    </submittedName>
</protein>
<dbReference type="AlphaFoldDB" id="A0A0C2SZS1"/>
<proteinExistence type="predicted"/>
<sequence length="376" mass="41862">MTPHSGSQGLSWNSAARFLSGLPPLDLLLDLLLHRSSLRTRALHHHTGIHSNYELHNDALTPKGTHIVSLHREGFVMPPYKRSRQTKKKGPLLELLSLSSSVYEPSPYDSVPLGLRARDLFQNRIKHLYLPPKGEDIDQWILDISAILNPIMLAPGYLVLASPPGDVKKSSGAYSVQILPVMDEAPHSTHPHASNHHELTMMGLVNTIERIMLTEGHQYLLARNLSALITIMSPAFGRNQHYAHTADRLLKGWFLENPANSITLGWFPHQKREESVNASRGDPKRTKTGEYPAQVLRAQGVHEKSPSTKRPKGGNRLQPPKLSATQQDGWNHLITPSQGQMYSAVATQQPGCSGWYWLHPLFMLVAANSDGCNHAR</sequence>
<evidence type="ECO:0000313" key="2">
    <source>
        <dbReference type="EMBL" id="KIL69015.1"/>
    </source>
</evidence>